<dbReference type="Proteomes" id="UP000248329">
    <property type="component" value="Unassembled WGS sequence"/>
</dbReference>
<accession>A0AC61L6G4</accession>
<gene>
    <name evidence="1" type="ORF">C4B59_01710</name>
</gene>
<organism evidence="1 2">
    <name type="scientific">Candidatus Methanogaster sp</name>
    <dbReference type="NCBI Taxonomy" id="3386292"/>
    <lineage>
        <taxon>Archaea</taxon>
        <taxon>Methanobacteriati</taxon>
        <taxon>Methanobacteriota</taxon>
        <taxon>Stenosarchaea group</taxon>
        <taxon>Methanomicrobia</taxon>
        <taxon>Methanosarcinales</taxon>
        <taxon>ANME-2 cluster</taxon>
        <taxon>Candidatus Methanogasteraceae</taxon>
        <taxon>Candidatus Methanogaster</taxon>
    </lineage>
</organism>
<evidence type="ECO:0000313" key="2">
    <source>
        <dbReference type="Proteomes" id="UP000248329"/>
    </source>
</evidence>
<evidence type="ECO:0000313" key="1">
    <source>
        <dbReference type="EMBL" id="PXF61970.1"/>
    </source>
</evidence>
<protein>
    <submittedName>
        <fullName evidence="1">Uncharacterized protein</fullName>
    </submittedName>
</protein>
<dbReference type="EMBL" id="PQXF01000002">
    <property type="protein sequence ID" value="PXF61970.1"/>
    <property type="molecule type" value="Genomic_DNA"/>
</dbReference>
<sequence>MQWLLLALGIIMEVCGTTCMKLSDGFSNIVPSVLTFVFWGIAFTIFIFALKTFDLSFAYAVWVGSGVVIVSIIGILYFKEPANALKIFSIVLIAIGVTGLGLSDVIR</sequence>
<proteinExistence type="predicted"/>
<name>A0AC61L6G4_9EURY</name>
<comment type="caution">
    <text evidence="1">The sequence shown here is derived from an EMBL/GenBank/DDBJ whole genome shotgun (WGS) entry which is preliminary data.</text>
</comment>
<reference evidence="1" key="1">
    <citation type="submission" date="2018-01" db="EMBL/GenBank/DDBJ databases">
        <authorList>
            <person name="Krukenberg V."/>
        </authorList>
    </citation>
    <scope>NUCLEOTIDE SEQUENCE</scope>
    <source>
        <strain evidence="1">E20ANME2</strain>
    </source>
</reference>